<reference evidence="2 3" key="1">
    <citation type="submission" date="2013-06" db="EMBL/GenBank/DDBJ databases">
        <title>The Genome Sequence of Acinetobacter rudis CIP 110305.</title>
        <authorList>
            <consortium name="The Broad Institute Genome Sequencing Platform"/>
            <consortium name="The Broad Institute Genome Sequencing Center for Infectious Disease"/>
            <person name="Cerqueira G."/>
            <person name="Feldgarden M."/>
            <person name="Courvalin P."/>
            <person name="Perichon B."/>
            <person name="Grillot-Courvalin C."/>
            <person name="Clermont D."/>
            <person name="Rocha E."/>
            <person name="Yoon E.-J."/>
            <person name="Nemec A."/>
            <person name="Young S.K."/>
            <person name="Zeng Q."/>
            <person name="Gargeya S."/>
            <person name="Fitzgerald M."/>
            <person name="Abouelleil A."/>
            <person name="Alvarado L."/>
            <person name="Berlin A.M."/>
            <person name="Chapman S.B."/>
            <person name="Dewar J."/>
            <person name="Goldberg J."/>
            <person name="Griggs A."/>
            <person name="Gujja S."/>
            <person name="Hansen M."/>
            <person name="Howarth C."/>
            <person name="Imamovic A."/>
            <person name="Larimer J."/>
            <person name="McCowan C."/>
            <person name="Murphy C."/>
            <person name="Pearson M."/>
            <person name="Priest M."/>
            <person name="Roberts A."/>
            <person name="Saif S."/>
            <person name="Shea T."/>
            <person name="Sykes S."/>
            <person name="Wortman J."/>
            <person name="Nusbaum C."/>
            <person name="Birren B."/>
        </authorList>
    </citation>
    <scope>NUCLEOTIDE SEQUENCE [LARGE SCALE GENOMIC DNA]</scope>
    <source>
        <strain evidence="2 3">CIP 110305</strain>
    </source>
</reference>
<feature type="coiled-coil region" evidence="1">
    <location>
        <begin position="43"/>
        <end position="77"/>
    </location>
</feature>
<sequence>MIEVLVQAILEQIEQPKKDLEHNLHALLSEAVTKMDLVSKEEIQRQQTMLDNANLRLAQLQAQLQALETELQRQSSN</sequence>
<dbReference type="EMBL" id="ATGI01000002">
    <property type="protein sequence ID" value="EPF81610.1"/>
    <property type="molecule type" value="Genomic_DNA"/>
</dbReference>
<dbReference type="STRING" id="632955.GCA_000829675_02057"/>
<dbReference type="RefSeq" id="WP_016654694.1">
    <property type="nucleotide sequence ID" value="NZ_KE340348.1"/>
</dbReference>
<dbReference type="eggNOG" id="COG2960">
    <property type="taxonomic scope" value="Bacteria"/>
</dbReference>
<proteinExistence type="predicted"/>
<accession>S3NNC9</accession>
<keyword evidence="1" id="KW-0175">Coiled coil</keyword>
<dbReference type="OrthoDB" id="6712573at2"/>
<dbReference type="HOGENOM" id="CLU_154412_4_0_6"/>
<dbReference type="Pfam" id="PF04380">
    <property type="entry name" value="BMFP"/>
    <property type="match status" value="1"/>
</dbReference>
<evidence type="ECO:0008006" key="4">
    <source>
        <dbReference type="Google" id="ProtNLM"/>
    </source>
</evidence>
<comment type="caution">
    <text evidence="2">The sequence shown here is derived from an EMBL/GenBank/DDBJ whole genome shotgun (WGS) entry which is preliminary data.</text>
</comment>
<evidence type="ECO:0000313" key="2">
    <source>
        <dbReference type="EMBL" id="EPF81610.1"/>
    </source>
</evidence>
<protein>
    <recommendedName>
        <fullName evidence="4">Membrane fusogenic activity</fullName>
    </recommendedName>
</protein>
<dbReference type="PATRIC" id="fig|421052.3.peg.244"/>
<keyword evidence="3" id="KW-1185">Reference proteome</keyword>
<dbReference type="Proteomes" id="UP000014568">
    <property type="component" value="Unassembled WGS sequence"/>
</dbReference>
<gene>
    <name evidence="2" type="ORF">F945_00244</name>
</gene>
<evidence type="ECO:0000256" key="1">
    <source>
        <dbReference type="SAM" id="Coils"/>
    </source>
</evidence>
<dbReference type="AlphaFoldDB" id="S3NNC9"/>
<dbReference type="InterPro" id="IPR007475">
    <property type="entry name" value="UbiK"/>
</dbReference>
<evidence type="ECO:0000313" key="3">
    <source>
        <dbReference type="Proteomes" id="UP000014568"/>
    </source>
</evidence>
<name>S3NNC9_9GAMM</name>
<organism evidence="2 3">
    <name type="scientific">Acinetobacter rudis CIP 110305</name>
    <dbReference type="NCBI Taxonomy" id="421052"/>
    <lineage>
        <taxon>Bacteria</taxon>
        <taxon>Pseudomonadati</taxon>
        <taxon>Pseudomonadota</taxon>
        <taxon>Gammaproteobacteria</taxon>
        <taxon>Moraxellales</taxon>
        <taxon>Moraxellaceae</taxon>
        <taxon>Acinetobacter</taxon>
    </lineage>
</organism>